<evidence type="ECO:0000259" key="1">
    <source>
        <dbReference type="Pfam" id="PF09361"/>
    </source>
</evidence>
<dbReference type="InterPro" id="IPR014176">
    <property type="entry name" value="Phasin_subfam-3"/>
</dbReference>
<accession>A0A8I1W925</accession>
<dbReference type="Pfam" id="PF09361">
    <property type="entry name" value="Phasin_2"/>
    <property type="match status" value="1"/>
</dbReference>
<comment type="caution">
    <text evidence="2">The sequence shown here is derived from an EMBL/GenBank/DDBJ whole genome shotgun (WGS) entry which is preliminary data.</text>
</comment>
<dbReference type="Proteomes" id="UP000664658">
    <property type="component" value="Unassembled WGS sequence"/>
</dbReference>
<name>A0A8I1W925_PLESH</name>
<evidence type="ECO:0000313" key="2">
    <source>
        <dbReference type="EMBL" id="MBO1110114.1"/>
    </source>
</evidence>
<evidence type="ECO:0000313" key="3">
    <source>
        <dbReference type="Proteomes" id="UP000664658"/>
    </source>
</evidence>
<dbReference type="InterPro" id="IPR018968">
    <property type="entry name" value="Phasin"/>
</dbReference>
<sequence length="99" mass="11081">MSTEIFKTFADPAQNFYAPVYKYNRLLTENLEQLSKVQLSAAQAYSELGLEQIKAVGDIKDPQSLVAFGNKQLELGTKISNHRWAAPQNPPPITDQSKK</sequence>
<proteinExistence type="predicted"/>
<dbReference type="EMBL" id="JAFNAA010000324">
    <property type="protein sequence ID" value="MBO1110114.1"/>
    <property type="molecule type" value="Genomic_DNA"/>
</dbReference>
<dbReference type="NCBIfam" id="TIGR02809">
    <property type="entry name" value="phasin_3"/>
    <property type="match status" value="1"/>
</dbReference>
<feature type="domain" description="Phasin" evidence="1">
    <location>
        <begin position="8"/>
        <end position="68"/>
    </location>
</feature>
<dbReference type="RefSeq" id="WP_207542971.1">
    <property type="nucleotide sequence ID" value="NZ_JAFNAA010000324.1"/>
</dbReference>
<dbReference type="AlphaFoldDB" id="A0A8I1W925"/>
<reference evidence="2" key="1">
    <citation type="submission" date="2021-03" db="EMBL/GenBank/DDBJ databases">
        <title>Plesiomonas shigelloides zfcc0051, isolated from zebrafish feces.</title>
        <authorList>
            <person name="Vanderhoek Z."/>
            <person name="Gaulke C."/>
        </authorList>
    </citation>
    <scope>NUCLEOTIDE SEQUENCE</scope>
    <source>
        <strain evidence="2">Zfcc0051</strain>
    </source>
</reference>
<gene>
    <name evidence="2" type="ORF">J2R62_18540</name>
</gene>
<organism evidence="2 3">
    <name type="scientific">Plesiomonas shigelloides</name>
    <name type="common">Aeromonas shigelloides</name>
    <dbReference type="NCBI Taxonomy" id="703"/>
    <lineage>
        <taxon>Bacteria</taxon>
        <taxon>Pseudomonadati</taxon>
        <taxon>Pseudomonadota</taxon>
        <taxon>Gammaproteobacteria</taxon>
        <taxon>Enterobacterales</taxon>
        <taxon>Enterobacteriaceae</taxon>
        <taxon>Plesiomonas</taxon>
    </lineage>
</organism>
<protein>
    <submittedName>
        <fullName evidence="2">Phasin family protein</fullName>
    </submittedName>
</protein>